<evidence type="ECO:0000256" key="2">
    <source>
        <dbReference type="ARBA" id="ARBA00007466"/>
    </source>
</evidence>
<evidence type="ECO:0000313" key="9">
    <source>
        <dbReference type="Proteomes" id="UP001558652"/>
    </source>
</evidence>
<evidence type="ECO:0000256" key="7">
    <source>
        <dbReference type="SAM" id="MobiDB-lite"/>
    </source>
</evidence>
<evidence type="ECO:0000313" key="8">
    <source>
        <dbReference type="EMBL" id="KAL1137903.1"/>
    </source>
</evidence>
<keyword evidence="3" id="KW-0690">Ribosome biogenesis</keyword>
<evidence type="ECO:0008006" key="10">
    <source>
        <dbReference type="Google" id="ProtNLM"/>
    </source>
</evidence>
<feature type="region of interest" description="Disordered" evidence="7">
    <location>
        <begin position="274"/>
        <end position="313"/>
    </location>
</feature>
<comment type="similarity">
    <text evidence="2">Belongs to the NOP14 family.</text>
</comment>
<feature type="region of interest" description="Disordered" evidence="7">
    <location>
        <begin position="122"/>
        <end position="143"/>
    </location>
</feature>
<comment type="caution">
    <text evidence="8">The sequence shown here is derived from an EMBL/GenBank/DDBJ whole genome shotgun (WGS) entry which is preliminary data.</text>
</comment>
<accession>A0ABD0ZAN8</accession>
<organism evidence="8 9">
    <name type="scientific">Ranatra chinensis</name>
    <dbReference type="NCBI Taxonomy" id="642074"/>
    <lineage>
        <taxon>Eukaryota</taxon>
        <taxon>Metazoa</taxon>
        <taxon>Ecdysozoa</taxon>
        <taxon>Arthropoda</taxon>
        <taxon>Hexapoda</taxon>
        <taxon>Insecta</taxon>
        <taxon>Pterygota</taxon>
        <taxon>Neoptera</taxon>
        <taxon>Paraneoptera</taxon>
        <taxon>Hemiptera</taxon>
        <taxon>Heteroptera</taxon>
        <taxon>Panheteroptera</taxon>
        <taxon>Nepomorpha</taxon>
        <taxon>Nepidae</taxon>
        <taxon>Ranatrinae</taxon>
        <taxon>Ranatra</taxon>
    </lineage>
</organism>
<comment type="function">
    <text evidence="6">Involved in nucleolar processing of pre-18S ribosomal RNA. Has a role in the nuclear export of 40S pre-ribosomal subunit to the cytoplasm.</text>
</comment>
<protein>
    <recommendedName>
        <fullName evidence="10">Nucleolar protein 14</fullName>
    </recommendedName>
</protein>
<proteinExistence type="inferred from homology"/>
<name>A0ABD0ZAN8_9HEMI</name>
<dbReference type="PANTHER" id="PTHR23183">
    <property type="entry name" value="NOP14"/>
    <property type="match status" value="1"/>
</dbReference>
<dbReference type="AlphaFoldDB" id="A0ABD0ZAN8"/>
<comment type="subcellular location">
    <subcellularLocation>
        <location evidence="1">Nucleus</location>
        <location evidence="1">Nucleolus</location>
    </subcellularLocation>
</comment>
<dbReference type="EMBL" id="JBFDAA010000004">
    <property type="protein sequence ID" value="KAL1137903.1"/>
    <property type="molecule type" value="Genomic_DNA"/>
</dbReference>
<evidence type="ECO:0000256" key="3">
    <source>
        <dbReference type="ARBA" id="ARBA00022517"/>
    </source>
</evidence>
<feature type="compositionally biased region" description="Basic and acidic residues" evidence="7">
    <location>
        <begin position="274"/>
        <end position="286"/>
    </location>
</feature>
<keyword evidence="4" id="KW-0698">rRNA processing</keyword>
<dbReference type="PANTHER" id="PTHR23183:SF0">
    <property type="entry name" value="NUCLEOLAR PROTEIN 14"/>
    <property type="match status" value="1"/>
</dbReference>
<keyword evidence="9" id="KW-1185">Reference proteome</keyword>
<evidence type="ECO:0000256" key="5">
    <source>
        <dbReference type="ARBA" id="ARBA00023242"/>
    </source>
</evidence>
<reference evidence="8 9" key="1">
    <citation type="submission" date="2024-07" db="EMBL/GenBank/DDBJ databases">
        <title>Chromosome-level genome assembly of the water stick insect Ranatra chinensis (Heteroptera: Nepidae).</title>
        <authorList>
            <person name="Liu X."/>
        </authorList>
    </citation>
    <scope>NUCLEOTIDE SEQUENCE [LARGE SCALE GENOMIC DNA]</scope>
    <source>
        <strain evidence="8">Cailab_2021Rc</strain>
        <tissue evidence="8">Muscle</tissue>
    </source>
</reference>
<keyword evidence="5" id="KW-0539">Nucleus</keyword>
<sequence>MADKKSRPANKVQSNNPFEVHVNRSKFNVLGRKSKNDRGLPGVSRAKFIKKRKVTLLQEYKVKNKTNRFMDRRIGEHNSAMTQEDRILARFTAERMKAHKRKATMFNLADDEVLTHGGRSLAEIERFDDPRSDDDDEAGGGGALDSQFVEEAHFGGGMLRKSESGAASRMSVIDQLIADSKRRKAERQATKEKTLEMTEQLDTEWRELVPLVSTMTKQRSDPAKEVEKKDSYDLLMNELKFTARGKPTDRLKSENEVAVEEARHLQQLEEERLRRMRGDLDGESTKHGVASQTSRQQHRSADDLDDGCVLIGS</sequence>
<dbReference type="Proteomes" id="UP001558652">
    <property type="component" value="Unassembled WGS sequence"/>
</dbReference>
<dbReference type="Pfam" id="PF04147">
    <property type="entry name" value="Nop14"/>
    <property type="match status" value="1"/>
</dbReference>
<evidence type="ECO:0000256" key="1">
    <source>
        <dbReference type="ARBA" id="ARBA00004604"/>
    </source>
</evidence>
<evidence type="ECO:0000256" key="6">
    <source>
        <dbReference type="ARBA" id="ARBA00024695"/>
    </source>
</evidence>
<dbReference type="GO" id="GO:0005730">
    <property type="term" value="C:nucleolus"/>
    <property type="evidence" value="ECO:0007669"/>
    <property type="project" value="UniProtKB-SubCell"/>
</dbReference>
<dbReference type="InterPro" id="IPR007276">
    <property type="entry name" value="Nop14"/>
</dbReference>
<evidence type="ECO:0000256" key="4">
    <source>
        <dbReference type="ARBA" id="ARBA00022552"/>
    </source>
</evidence>
<dbReference type="GO" id="GO:0006364">
    <property type="term" value="P:rRNA processing"/>
    <property type="evidence" value="ECO:0007669"/>
    <property type="project" value="UniProtKB-KW"/>
</dbReference>
<gene>
    <name evidence="8" type="ORF">AAG570_009598</name>
</gene>